<accession>A0A6A1VDH6</accession>
<evidence type="ECO:0000313" key="11">
    <source>
        <dbReference type="Proteomes" id="UP000516437"/>
    </source>
</evidence>
<dbReference type="InterPro" id="IPR038765">
    <property type="entry name" value="Papain-like_cys_pep_sf"/>
</dbReference>
<organism evidence="10 11">
    <name type="scientific">Morella rubra</name>
    <name type="common">Chinese bayberry</name>
    <dbReference type="NCBI Taxonomy" id="262757"/>
    <lineage>
        <taxon>Eukaryota</taxon>
        <taxon>Viridiplantae</taxon>
        <taxon>Streptophyta</taxon>
        <taxon>Embryophyta</taxon>
        <taxon>Tracheophyta</taxon>
        <taxon>Spermatophyta</taxon>
        <taxon>Magnoliopsida</taxon>
        <taxon>eudicotyledons</taxon>
        <taxon>Gunneridae</taxon>
        <taxon>Pentapetalae</taxon>
        <taxon>rosids</taxon>
        <taxon>fabids</taxon>
        <taxon>Fagales</taxon>
        <taxon>Myricaceae</taxon>
        <taxon>Morella</taxon>
    </lineage>
</organism>
<dbReference type="OrthoDB" id="1730837at2759"/>
<dbReference type="SUPFAM" id="SSF54001">
    <property type="entry name" value="Cysteine proteinases"/>
    <property type="match status" value="1"/>
</dbReference>
<feature type="domain" description="Peptidase C1A papain C-terminal" evidence="8">
    <location>
        <begin position="144"/>
        <end position="226"/>
    </location>
</feature>
<dbReference type="GO" id="GO:0006508">
    <property type="term" value="P:proteolysis"/>
    <property type="evidence" value="ECO:0007669"/>
    <property type="project" value="UniProtKB-KW"/>
</dbReference>
<proteinExistence type="inferred from homology"/>
<dbReference type="InterPro" id="IPR000668">
    <property type="entry name" value="Peptidase_C1A_C"/>
</dbReference>
<evidence type="ECO:0000256" key="5">
    <source>
        <dbReference type="ARBA" id="ARBA00023157"/>
    </source>
</evidence>
<reference evidence="10 11" key="1">
    <citation type="journal article" date="2019" name="Plant Biotechnol. J.">
        <title>The red bayberry genome and genetic basis of sex determination.</title>
        <authorList>
            <person name="Jia H.M."/>
            <person name="Jia H.J."/>
            <person name="Cai Q.L."/>
            <person name="Wang Y."/>
            <person name="Zhao H.B."/>
            <person name="Yang W.F."/>
            <person name="Wang G.Y."/>
            <person name="Li Y.H."/>
            <person name="Zhan D.L."/>
            <person name="Shen Y.T."/>
            <person name="Niu Q.F."/>
            <person name="Chang L."/>
            <person name="Qiu J."/>
            <person name="Zhao L."/>
            <person name="Xie H.B."/>
            <person name="Fu W.Y."/>
            <person name="Jin J."/>
            <person name="Li X.W."/>
            <person name="Jiao Y."/>
            <person name="Zhou C.C."/>
            <person name="Tu T."/>
            <person name="Chai C.Y."/>
            <person name="Gao J.L."/>
            <person name="Fan L.J."/>
            <person name="van de Weg E."/>
            <person name="Wang J.Y."/>
            <person name="Gao Z.S."/>
        </authorList>
    </citation>
    <scope>NUCLEOTIDE SEQUENCE [LARGE SCALE GENOMIC DNA]</scope>
    <source>
        <tissue evidence="10">Leaves</tissue>
    </source>
</reference>
<name>A0A6A1VDH6_9ROSI</name>
<keyword evidence="2 10" id="KW-0645">Protease</keyword>
<comment type="caution">
    <text evidence="10">The sequence shown here is derived from an EMBL/GenBank/DDBJ whole genome shotgun (WGS) entry which is preliminary data.</text>
</comment>
<dbReference type="EMBL" id="RXIC02000024">
    <property type="protein sequence ID" value="KAB1210226.1"/>
    <property type="molecule type" value="Genomic_DNA"/>
</dbReference>
<evidence type="ECO:0000256" key="4">
    <source>
        <dbReference type="ARBA" id="ARBA00022807"/>
    </source>
</evidence>
<evidence type="ECO:0000256" key="3">
    <source>
        <dbReference type="ARBA" id="ARBA00022801"/>
    </source>
</evidence>
<dbReference type="GO" id="GO:0008234">
    <property type="term" value="F:cysteine-type peptidase activity"/>
    <property type="evidence" value="ECO:0007669"/>
    <property type="project" value="UniProtKB-KW"/>
</dbReference>
<evidence type="ECO:0000313" key="10">
    <source>
        <dbReference type="EMBL" id="KAB1210226.1"/>
    </source>
</evidence>
<dbReference type="InterPro" id="IPR013128">
    <property type="entry name" value="Peptidase_C1A"/>
</dbReference>
<dbReference type="Proteomes" id="UP000516437">
    <property type="component" value="Chromosome 6"/>
</dbReference>
<dbReference type="PROSITE" id="PS00139">
    <property type="entry name" value="THIOL_PROTEASE_CYS"/>
    <property type="match status" value="1"/>
</dbReference>
<evidence type="ECO:0000256" key="2">
    <source>
        <dbReference type="ARBA" id="ARBA00022670"/>
    </source>
</evidence>
<feature type="signal peptide" evidence="7">
    <location>
        <begin position="1"/>
        <end position="26"/>
    </location>
</feature>
<protein>
    <submittedName>
        <fullName evidence="10">P34 probable thiol protease</fullName>
    </submittedName>
</protein>
<dbReference type="Pfam" id="PF08246">
    <property type="entry name" value="Inhibitor_I29"/>
    <property type="match status" value="1"/>
</dbReference>
<feature type="chain" id="PRO_5025547679" evidence="7">
    <location>
        <begin position="27"/>
        <end position="226"/>
    </location>
</feature>
<dbReference type="AlphaFoldDB" id="A0A6A1VDH6"/>
<dbReference type="PROSITE" id="PS51257">
    <property type="entry name" value="PROKAR_LIPOPROTEIN"/>
    <property type="match status" value="1"/>
</dbReference>
<comment type="similarity">
    <text evidence="1">Belongs to the peptidase C1 family.</text>
</comment>
<keyword evidence="4" id="KW-0788">Thiol protease</keyword>
<evidence type="ECO:0000259" key="9">
    <source>
        <dbReference type="SMART" id="SM00848"/>
    </source>
</evidence>
<dbReference type="SMART" id="SM00848">
    <property type="entry name" value="Inhibitor_I29"/>
    <property type="match status" value="1"/>
</dbReference>
<evidence type="ECO:0000259" key="8">
    <source>
        <dbReference type="SMART" id="SM00645"/>
    </source>
</evidence>
<evidence type="ECO:0000256" key="1">
    <source>
        <dbReference type="ARBA" id="ARBA00008455"/>
    </source>
</evidence>
<gene>
    <name evidence="10" type="ORF">CJ030_MR6G003917</name>
</gene>
<dbReference type="SMART" id="SM00645">
    <property type="entry name" value="Pept_C1"/>
    <property type="match status" value="1"/>
</dbReference>
<dbReference type="CDD" id="cd02248">
    <property type="entry name" value="Peptidase_C1A"/>
    <property type="match status" value="1"/>
</dbReference>
<dbReference type="PANTHER" id="PTHR12411">
    <property type="entry name" value="CYSTEINE PROTEASE FAMILY C1-RELATED"/>
    <property type="match status" value="1"/>
</dbReference>
<keyword evidence="7" id="KW-0732">Signal</keyword>
<dbReference type="Gene3D" id="3.90.70.10">
    <property type="entry name" value="Cysteine proteinases"/>
    <property type="match status" value="1"/>
</dbReference>
<dbReference type="Pfam" id="PF00112">
    <property type="entry name" value="Peptidase_C1"/>
    <property type="match status" value="1"/>
</dbReference>
<keyword evidence="6" id="KW-0325">Glycoprotein</keyword>
<feature type="domain" description="Cathepsin propeptide inhibitor" evidence="9">
    <location>
        <begin position="49"/>
        <end position="108"/>
    </location>
</feature>
<evidence type="ECO:0000256" key="7">
    <source>
        <dbReference type="SAM" id="SignalP"/>
    </source>
</evidence>
<keyword evidence="5" id="KW-1015">Disulfide bond</keyword>
<sequence length="226" mass="25436">MGSHKIQLSILFFTWASLACLCVSLSCEYSILDHDLANLPSEEVVVELFQQWMEKHKKVYKDADEVVKRFENFRNSLKYIIEKNAERTSPNGYCLGLNSFSDMSNEEFRQVYLMSEMKQPFNQECSSTLISKNVQDNLLSCDYAPSSLDWRTYGIVTDVKNQGQCGSCWAFSSTGAIEGINALQTGNLFNVSEQELVDCARRGEGCGGAFMTEAFLWVIDNGGIDT</sequence>
<keyword evidence="11" id="KW-1185">Reference proteome</keyword>
<dbReference type="InterPro" id="IPR039417">
    <property type="entry name" value="Peptidase_C1A_papain-like"/>
</dbReference>
<evidence type="ECO:0000256" key="6">
    <source>
        <dbReference type="ARBA" id="ARBA00023180"/>
    </source>
</evidence>
<dbReference type="InterPro" id="IPR013201">
    <property type="entry name" value="Prot_inhib_I29"/>
</dbReference>
<keyword evidence="3" id="KW-0378">Hydrolase</keyword>
<dbReference type="InterPro" id="IPR000169">
    <property type="entry name" value="Pept_cys_AS"/>
</dbReference>